<dbReference type="EMBL" id="JAGRPV010000001">
    <property type="protein sequence ID" value="MDI4646665.1"/>
    <property type="molecule type" value="Genomic_DNA"/>
</dbReference>
<sequence length="876" mass="96055">MRKSIIVYWEVESVQGTVGIAGGSLLGARFVRGSGSIAGAAFEGTGMGGVALQLELEGNTATGAGAAIVSLRTEANPFSFFLRDVNASYPVVIPAYGVAVTTADDGRSCGELRDGIPYRANVGQRPCEPEPSFEEAAGIVKEKRLGTWLGIGRDIRLFGVGFAEYDAHSYDWIEPRLHARRVSLPESGDAPVRYNFRFGRGDGCRRATTRRLADGRLPILRGEVDDGDMLYRTTAFATLERNPLTAANVRGTHHWTAAGHTSGITFTAEQQTAYDALLAPELAQDEETVLVYRIEAVNRAAVPRYAWFKAPVPNGTWVPSVLPSGMRCVYDGARGFGVFETGRVGFIALLDGVPAPQEELAVLVPPGGTLAYDILVPHRPLSQERAACLSERDRGELLAGCRSYWQSKLDAGARFDLPEPRVGEMVEAGLLHLDLILYGLEPGGPVTPTIGVYPPIGSESAPIIQFLDSMGLHGLAERCLAYFLDKQQEDGGIFNFLHYMIETGCVLWSLGEHYRYTRDDEWVAAIKDKLLRSCRYMREWRARNLSGDGSAQGYGMLDGKVADPEDEQPVRVFMLNAYAYLGLSRAAEMLAATDPAQAETLRAEAEALRADIRRAYEDALARGPVVPLADGTWCPTVAPWAVGQGPAALFAEPGQWYSHGAVGIRDSLCGPLYLVFGEIVDPAEPGADFMLNAHRELLCLDNVAYTQPYYSRHPRIHLQRGETHSFLQAYYYTMASMADRETYTFAEHLNPLISEHKTHEEAWFLMETRWMLYMEAGDTLQLLKGVPRRWLADGPIAVSGAASYFGAISFKAELGADILRVSLACEGRRGPTNVEIRTPHPDYRRPVHVEGGVYDEASESVRIAGFGGRAVIELRF</sequence>
<dbReference type="InterPro" id="IPR008928">
    <property type="entry name" value="6-hairpin_glycosidase_sf"/>
</dbReference>
<dbReference type="InterPro" id="IPR012341">
    <property type="entry name" value="6hp_glycosidase-like_sf"/>
</dbReference>
<dbReference type="Proteomes" id="UP001161691">
    <property type="component" value="Unassembled WGS sequence"/>
</dbReference>
<comment type="caution">
    <text evidence="1">The sequence shown here is derived from an EMBL/GenBank/DDBJ whole genome shotgun (WGS) entry which is preliminary data.</text>
</comment>
<proteinExistence type="predicted"/>
<name>A0ABT6TIL9_9BACL</name>
<protein>
    <recommendedName>
        <fullName evidence="3">Alpha-L-rhamnosidase six-hairpin glycosidase domain-containing protein</fullName>
    </recommendedName>
</protein>
<dbReference type="Gene3D" id="1.50.10.10">
    <property type="match status" value="1"/>
</dbReference>
<evidence type="ECO:0008006" key="3">
    <source>
        <dbReference type="Google" id="ProtNLM"/>
    </source>
</evidence>
<evidence type="ECO:0000313" key="2">
    <source>
        <dbReference type="Proteomes" id="UP001161691"/>
    </source>
</evidence>
<keyword evidence="2" id="KW-1185">Reference proteome</keyword>
<evidence type="ECO:0000313" key="1">
    <source>
        <dbReference type="EMBL" id="MDI4646665.1"/>
    </source>
</evidence>
<dbReference type="SUPFAM" id="SSF48208">
    <property type="entry name" value="Six-hairpin glycosidases"/>
    <property type="match status" value="1"/>
</dbReference>
<organism evidence="1 2">
    <name type="scientific">Cohnella hashimotonis</name>
    <dbReference type="NCBI Taxonomy" id="2826895"/>
    <lineage>
        <taxon>Bacteria</taxon>
        <taxon>Bacillati</taxon>
        <taxon>Bacillota</taxon>
        <taxon>Bacilli</taxon>
        <taxon>Bacillales</taxon>
        <taxon>Paenibacillaceae</taxon>
        <taxon>Cohnella</taxon>
    </lineage>
</organism>
<reference evidence="1" key="1">
    <citation type="submission" date="2023-04" db="EMBL/GenBank/DDBJ databases">
        <title>Comparative genomic analysis of Cohnella hashimotonis sp. nov., isolated from the International Space Station.</title>
        <authorList>
            <person name="Venkateswaran K."/>
            <person name="Simpson A."/>
        </authorList>
    </citation>
    <scope>NUCLEOTIDE SEQUENCE</scope>
    <source>
        <strain evidence="1">F6_2S_P_1</strain>
    </source>
</reference>
<gene>
    <name evidence="1" type="ORF">KB449_16940</name>
</gene>
<dbReference type="RefSeq" id="WP_282909496.1">
    <property type="nucleotide sequence ID" value="NZ_JAGRPV010000001.1"/>
</dbReference>
<accession>A0ABT6TIL9</accession>